<gene>
    <name evidence="4" type="ORF">PG2003B_1003</name>
</gene>
<keyword evidence="2" id="KW-1133">Transmembrane helix</keyword>
<dbReference type="PANTHER" id="PTHR37813:SF1">
    <property type="entry name" value="FELS-2 PROPHAGE PROTEIN"/>
    <property type="match status" value="1"/>
</dbReference>
<dbReference type="Pfam" id="PF20155">
    <property type="entry name" value="TMP_3"/>
    <property type="match status" value="1"/>
</dbReference>
<comment type="caution">
    <text evidence="4">The sequence shown here is derived from an EMBL/GenBank/DDBJ whole genome shotgun (WGS) entry which is preliminary data.</text>
</comment>
<dbReference type="RefSeq" id="WP_129966856.1">
    <property type="nucleotide sequence ID" value="NZ_RYUW01000012.1"/>
</dbReference>
<evidence type="ECO:0000259" key="3">
    <source>
        <dbReference type="Pfam" id="PF20155"/>
    </source>
</evidence>
<dbReference type="AlphaFoldDB" id="A0A4Q5AV72"/>
<dbReference type="InterPro" id="IPR013491">
    <property type="entry name" value="Tape_meas_N"/>
</dbReference>
<evidence type="ECO:0000256" key="1">
    <source>
        <dbReference type="SAM" id="MobiDB-lite"/>
    </source>
</evidence>
<feature type="transmembrane region" description="Helical" evidence="2">
    <location>
        <begin position="700"/>
        <end position="719"/>
    </location>
</feature>
<dbReference type="Gene3D" id="1.20.120.20">
    <property type="entry name" value="Apolipoprotein"/>
    <property type="match status" value="2"/>
</dbReference>
<organism evidence="4 5">
    <name type="scientific">Bifidobacterium pseudolongum subsp. globosum</name>
    <dbReference type="NCBI Taxonomy" id="1690"/>
    <lineage>
        <taxon>Bacteria</taxon>
        <taxon>Bacillati</taxon>
        <taxon>Actinomycetota</taxon>
        <taxon>Actinomycetes</taxon>
        <taxon>Bifidobacteriales</taxon>
        <taxon>Bifidobacteriaceae</taxon>
        <taxon>Bifidobacterium</taxon>
    </lineage>
</organism>
<proteinExistence type="predicted"/>
<feature type="domain" description="Tape measure protein N-terminal" evidence="3">
    <location>
        <begin position="81"/>
        <end position="275"/>
    </location>
</feature>
<dbReference type="SUPFAM" id="SSF48371">
    <property type="entry name" value="ARM repeat"/>
    <property type="match status" value="1"/>
</dbReference>
<evidence type="ECO:0000256" key="2">
    <source>
        <dbReference type="SAM" id="Phobius"/>
    </source>
</evidence>
<evidence type="ECO:0000313" key="4">
    <source>
        <dbReference type="EMBL" id="RYQ36506.1"/>
    </source>
</evidence>
<dbReference type="InterPro" id="IPR016024">
    <property type="entry name" value="ARM-type_fold"/>
</dbReference>
<dbReference type="PANTHER" id="PTHR37813">
    <property type="entry name" value="FELS-2 PROPHAGE PROTEIN"/>
    <property type="match status" value="1"/>
</dbReference>
<feature type="transmembrane region" description="Helical" evidence="2">
    <location>
        <begin position="575"/>
        <end position="596"/>
    </location>
</feature>
<dbReference type="Proteomes" id="UP000292382">
    <property type="component" value="Unassembled WGS sequence"/>
</dbReference>
<dbReference type="NCBIfam" id="TIGR02675">
    <property type="entry name" value="tape_meas_nterm"/>
    <property type="match status" value="1"/>
</dbReference>
<name>A0A4Q5AV72_9BIFI</name>
<feature type="compositionally biased region" description="Polar residues" evidence="1">
    <location>
        <begin position="1031"/>
        <end position="1041"/>
    </location>
</feature>
<protein>
    <submittedName>
        <fullName evidence="4">Tape measure domain-containing protein</fullName>
    </submittedName>
</protein>
<keyword evidence="2" id="KW-0812">Transmembrane</keyword>
<feature type="region of interest" description="Disordered" evidence="1">
    <location>
        <begin position="1031"/>
        <end position="1051"/>
    </location>
</feature>
<reference evidence="4 5" key="1">
    <citation type="submission" date="2018-12" db="EMBL/GenBank/DDBJ databases">
        <title>Unveiling genomic diversity among members of the Bifidobacterium pseudolongum species, a widely distributed gut commensal of the animal kingdom.</title>
        <authorList>
            <person name="Lugli G.A."/>
            <person name="Duranti S."/>
            <person name="Albert K."/>
            <person name="Mancabelli L."/>
            <person name="Napoli S."/>
            <person name="Viappiani A."/>
            <person name="Anzalone R."/>
            <person name="Longhi G."/>
            <person name="Milani C."/>
            <person name="Turroni F."/>
            <person name="Alessandri G."/>
            <person name="Sela D.A."/>
            <person name="Van Sinderen D."/>
            <person name="Ventura M."/>
        </authorList>
    </citation>
    <scope>NUCLEOTIDE SEQUENCE [LARGE SCALE GENOMIC DNA]</scope>
    <source>
        <strain evidence="4 5">2003B</strain>
    </source>
</reference>
<accession>A0A4Q5AV72</accession>
<evidence type="ECO:0000313" key="5">
    <source>
        <dbReference type="Proteomes" id="UP000292382"/>
    </source>
</evidence>
<dbReference type="EMBL" id="RYUW01000012">
    <property type="protein sequence ID" value="RYQ36506.1"/>
    <property type="molecule type" value="Genomic_DNA"/>
</dbReference>
<sequence length="1051" mass="110743">MASKAIQLATAYVQIVPSMKGVGNAIVSAFDGASGKAGISGGKAAGSGFAGGLKAKMGAVIGAASAITSKAMDTIGSSISSAVSRADQMNNFPKVMKNLGYSSEDAAKSIKKISDSLDGLPTTSSAMTGMVQQLAPLTSNLDEATTISLAFNNAMLAGGASTMEQENALAQYTQMLSAGTVDMAAWRSIQAAMPGQLNQVAEAMMGAGHNANDLYEAMKDGTYSFDDFNKAIVDLNENGFGQYASFAQQAKDATQGIGTAIENVKNRVAKAVQKVIEAFGVENIAGAINTFSSQFGKIGDAAASMVTVTKNQFSLLWDRVKDLGAIDTLKTAWDGLTAKLSNTDWGNLLPSGVWEQLRNTAASALADVMDRISQLIGWLSNGIQWVTSFVQSFASTGVFQAWIDVLGVVCDIVQSTWDAFSSVLDVFGQMTGAAGGAQSFGQMVGDAFKTIADLIKPVLQKLDDLVNWFSEHSEFVVSALAGIGGAFAVFKTAQIITSVVDKFNGFRQAVLLATEATGGLKLSLPVIQDALKAIGTSAGPIGPALHGVVGKISGLSTAAKAAGGGIKGLSSALGLGPWGLIATAIAAVVSALVWFFTQTEVGRKAWAAFTSWLGDAWQKICEVGKAVWEGLASFFSGLWEGISSVAQSVWGGISSFFTGIWDGVSSVWNTVWNGVQTVFEAVWGFIQAYVQNVIMPIGEFIKNCFIVVAAVFVTIWNGIKAVWETVWNAIVAFFTPIIEGISNTITTVCTFISETWNTVWTAISSFFQNIWNALVAFFTPIIDGIANTISTVIAAIQATWNSVWGAISSFFQNIWNSIVAFLSPIVNVIRNTITGAVTAIQSTWTTIWNSISSFFSGIWNGMRNAVGNAVGFIGDKVRGIKDIVFGALAGAGGWLRDTGRNLIQGLINGIGDMFGWVRDKICSLGDSILGWAKGVLGIGSPSRIFKQYGQWLDEGLAIGIDDAASRVGKAMDEMTGMVIGKGLDFGVEARINAANMPGWDASATRPYVPPHDATGKSGGSTTTVYQTINNPVAQPWPIQSSDDSDHRFQDA</sequence>
<keyword evidence="2" id="KW-0472">Membrane</keyword>